<sequence>MCLVSKSVYSVENRSQEAWFLSATLLNSRPTTAQNYHLAVFMADRECTKGVTFVFPPNPPFARLFLHRRRRMHRHLIRLGLAMAVHFGVITAQESSASFYWGFTDVCLCLKMGSISSLNIKEC</sequence>
<dbReference type="AlphaFoldDB" id="A0A5C3QAH5"/>
<accession>A0A5C3QAH5</accession>
<protein>
    <submittedName>
        <fullName evidence="2">Uncharacterized protein</fullName>
    </submittedName>
</protein>
<evidence type="ECO:0000256" key="1">
    <source>
        <dbReference type="SAM" id="Phobius"/>
    </source>
</evidence>
<organism evidence="2 3">
    <name type="scientific">Pterulicium gracile</name>
    <dbReference type="NCBI Taxonomy" id="1884261"/>
    <lineage>
        <taxon>Eukaryota</taxon>
        <taxon>Fungi</taxon>
        <taxon>Dikarya</taxon>
        <taxon>Basidiomycota</taxon>
        <taxon>Agaricomycotina</taxon>
        <taxon>Agaricomycetes</taxon>
        <taxon>Agaricomycetidae</taxon>
        <taxon>Agaricales</taxon>
        <taxon>Pleurotineae</taxon>
        <taxon>Pterulaceae</taxon>
        <taxon>Pterulicium</taxon>
    </lineage>
</organism>
<gene>
    <name evidence="2" type="ORF">BDV98DRAFT_217283</name>
</gene>
<keyword evidence="1" id="KW-1133">Transmembrane helix</keyword>
<keyword evidence="3" id="KW-1185">Reference proteome</keyword>
<feature type="transmembrane region" description="Helical" evidence="1">
    <location>
        <begin position="76"/>
        <end position="93"/>
    </location>
</feature>
<keyword evidence="1" id="KW-0472">Membrane</keyword>
<dbReference type="Proteomes" id="UP000305067">
    <property type="component" value="Unassembled WGS sequence"/>
</dbReference>
<keyword evidence="1" id="KW-0812">Transmembrane</keyword>
<evidence type="ECO:0000313" key="3">
    <source>
        <dbReference type="Proteomes" id="UP000305067"/>
    </source>
</evidence>
<reference evidence="2 3" key="1">
    <citation type="journal article" date="2019" name="Nat. Ecol. Evol.">
        <title>Megaphylogeny resolves global patterns of mushroom evolution.</title>
        <authorList>
            <person name="Varga T."/>
            <person name="Krizsan K."/>
            <person name="Foldi C."/>
            <person name="Dima B."/>
            <person name="Sanchez-Garcia M."/>
            <person name="Sanchez-Ramirez S."/>
            <person name="Szollosi G.J."/>
            <person name="Szarkandi J.G."/>
            <person name="Papp V."/>
            <person name="Albert L."/>
            <person name="Andreopoulos W."/>
            <person name="Angelini C."/>
            <person name="Antonin V."/>
            <person name="Barry K.W."/>
            <person name="Bougher N.L."/>
            <person name="Buchanan P."/>
            <person name="Buyck B."/>
            <person name="Bense V."/>
            <person name="Catcheside P."/>
            <person name="Chovatia M."/>
            <person name="Cooper J."/>
            <person name="Damon W."/>
            <person name="Desjardin D."/>
            <person name="Finy P."/>
            <person name="Geml J."/>
            <person name="Haridas S."/>
            <person name="Hughes K."/>
            <person name="Justo A."/>
            <person name="Karasinski D."/>
            <person name="Kautmanova I."/>
            <person name="Kiss B."/>
            <person name="Kocsube S."/>
            <person name="Kotiranta H."/>
            <person name="LaButti K.M."/>
            <person name="Lechner B.E."/>
            <person name="Liimatainen K."/>
            <person name="Lipzen A."/>
            <person name="Lukacs Z."/>
            <person name="Mihaltcheva S."/>
            <person name="Morgado L.N."/>
            <person name="Niskanen T."/>
            <person name="Noordeloos M.E."/>
            <person name="Ohm R.A."/>
            <person name="Ortiz-Santana B."/>
            <person name="Ovrebo C."/>
            <person name="Racz N."/>
            <person name="Riley R."/>
            <person name="Savchenko A."/>
            <person name="Shiryaev A."/>
            <person name="Soop K."/>
            <person name="Spirin V."/>
            <person name="Szebenyi C."/>
            <person name="Tomsovsky M."/>
            <person name="Tulloss R.E."/>
            <person name="Uehling J."/>
            <person name="Grigoriev I.V."/>
            <person name="Vagvolgyi C."/>
            <person name="Papp T."/>
            <person name="Martin F.M."/>
            <person name="Miettinen O."/>
            <person name="Hibbett D.S."/>
            <person name="Nagy L.G."/>
        </authorList>
    </citation>
    <scope>NUCLEOTIDE SEQUENCE [LARGE SCALE GENOMIC DNA]</scope>
    <source>
        <strain evidence="2 3">CBS 309.79</strain>
    </source>
</reference>
<name>A0A5C3QAH5_9AGAR</name>
<evidence type="ECO:0000313" key="2">
    <source>
        <dbReference type="EMBL" id="TFK98039.1"/>
    </source>
</evidence>
<proteinExistence type="predicted"/>
<dbReference type="EMBL" id="ML178842">
    <property type="protein sequence ID" value="TFK98039.1"/>
    <property type="molecule type" value="Genomic_DNA"/>
</dbReference>